<dbReference type="Proteomes" id="UP001630127">
    <property type="component" value="Unassembled WGS sequence"/>
</dbReference>
<dbReference type="PANTHER" id="PTHR33312:SF35">
    <property type="entry name" value="TPRXL"/>
    <property type="match status" value="1"/>
</dbReference>
<gene>
    <name evidence="2" type="ORF">ACH5RR_037644</name>
</gene>
<evidence type="ECO:0000313" key="2">
    <source>
        <dbReference type="EMBL" id="KAL3503195.1"/>
    </source>
</evidence>
<evidence type="ECO:0000313" key="3">
    <source>
        <dbReference type="Proteomes" id="UP001630127"/>
    </source>
</evidence>
<name>A0ABD2Y842_9GENT</name>
<dbReference type="PANTHER" id="PTHR33312">
    <property type="entry name" value="MEMBRANE-ASSOCIATED KINASE REGULATOR 4-RELATED"/>
    <property type="match status" value="1"/>
</dbReference>
<dbReference type="AlphaFoldDB" id="A0ABD2Y842"/>
<proteinExistence type="predicted"/>
<keyword evidence="3" id="KW-1185">Reference proteome</keyword>
<accession>A0ABD2Y842</accession>
<feature type="region of interest" description="Disordered" evidence="1">
    <location>
        <begin position="85"/>
        <end position="110"/>
    </location>
</feature>
<protein>
    <submittedName>
        <fullName evidence="2">Uncharacterized protein</fullName>
    </submittedName>
</protein>
<comment type="caution">
    <text evidence="2">The sequence shown here is derived from an EMBL/GenBank/DDBJ whole genome shotgun (WGS) entry which is preliminary data.</text>
</comment>
<dbReference type="InterPro" id="IPR039620">
    <property type="entry name" value="BKI1/MAKR1/3/4"/>
</dbReference>
<organism evidence="2 3">
    <name type="scientific">Cinchona calisaya</name>
    <dbReference type="NCBI Taxonomy" id="153742"/>
    <lineage>
        <taxon>Eukaryota</taxon>
        <taxon>Viridiplantae</taxon>
        <taxon>Streptophyta</taxon>
        <taxon>Embryophyta</taxon>
        <taxon>Tracheophyta</taxon>
        <taxon>Spermatophyta</taxon>
        <taxon>Magnoliopsida</taxon>
        <taxon>eudicotyledons</taxon>
        <taxon>Gunneridae</taxon>
        <taxon>Pentapetalae</taxon>
        <taxon>asterids</taxon>
        <taxon>lamiids</taxon>
        <taxon>Gentianales</taxon>
        <taxon>Rubiaceae</taxon>
        <taxon>Cinchonoideae</taxon>
        <taxon>Cinchoneae</taxon>
        <taxon>Cinchona</taxon>
    </lineage>
</organism>
<sequence>MEVIHSRKTSSGDKFSFPIIIPSSIQDNQEFQFGNSVTLPGSPNSPADHLFSNGKLLPHSFPSQPTNYNIVSFSRSTSRTSSVCSKDSLISSRSNSTNSSRSSSCNSARTSTSDKAKFVGKNTAEKDNYLYYKATKKQPVLLTPQYYTSASQRWQFIAPAPALKHQVSRARKAEICIRDQECNSKKQRKDWTVARRTCFGLEFFRAFVSACKECHAMKPSSRKCLDNK</sequence>
<dbReference type="EMBL" id="JBJUIK010000015">
    <property type="protein sequence ID" value="KAL3503195.1"/>
    <property type="molecule type" value="Genomic_DNA"/>
</dbReference>
<reference evidence="2 3" key="1">
    <citation type="submission" date="2024-11" db="EMBL/GenBank/DDBJ databases">
        <title>A near-complete genome assembly of Cinchona calisaya.</title>
        <authorList>
            <person name="Lian D.C."/>
            <person name="Zhao X.W."/>
            <person name="Wei L."/>
        </authorList>
    </citation>
    <scope>NUCLEOTIDE SEQUENCE [LARGE SCALE GENOMIC DNA]</scope>
    <source>
        <tissue evidence="2">Nenye</tissue>
    </source>
</reference>
<evidence type="ECO:0000256" key="1">
    <source>
        <dbReference type="SAM" id="MobiDB-lite"/>
    </source>
</evidence>